<dbReference type="PANTHER" id="PTHR12471">
    <property type="entry name" value="VACUOLAR ATP SYNTHASE SUBUNIT S1"/>
    <property type="match status" value="1"/>
</dbReference>
<dbReference type="Pfam" id="PF05827">
    <property type="entry name" value="VAS1_LD"/>
    <property type="match status" value="1"/>
</dbReference>
<feature type="domain" description="V-type proton ATPase subunit S1/VOA1 transmembrane" evidence="9">
    <location>
        <begin position="254"/>
        <end position="287"/>
    </location>
</feature>
<dbReference type="AlphaFoldDB" id="A0A6P6D9J0"/>
<dbReference type="Proteomes" id="UP000515203">
    <property type="component" value="Unplaced"/>
</dbReference>
<feature type="transmembrane region" description="Helical" evidence="6">
    <location>
        <begin position="256"/>
        <end position="281"/>
    </location>
</feature>
<comment type="similarity">
    <text evidence="2">Belongs to the vacuolar ATPase subunit S1 family.</text>
</comment>
<dbReference type="Gene3D" id="2.40.160.110">
    <property type="match status" value="1"/>
</dbReference>
<sequence length="332" mass="36291">MGRKILFVCSVLFLCMGFSLTLEQIFARKHGSSQISSSKEMVISSDEQRNGNMEAVQAATAGPITQTPQSNQSAGGRAFSPDGPIRVSRHGIPCILFWAKRITVTFENQTWLDLTERAFGQKATVDTDHSHCSEESATLYLNFGDTRNSKALAMRLVLGHDGDLGFRLLRLELLLNGSTEAAFGARAVGAPAGRSFRCGRVSSQRPDALLPPLPPPAGSWAHWDVTLRGLQLQGFAIQGGQFAKARDCATSTSSPAVLLGLAMALVLLLVLAYALHMLIYLRHLDQHYESVASPLHFPQLWACSGTEGKELLRSQAPECYELQGQQNYRIYV</sequence>
<feature type="chain" id="PRO_5028340917" evidence="7">
    <location>
        <begin position="22"/>
        <end position="332"/>
    </location>
</feature>
<accession>A0A6P6D9J0</accession>
<feature type="domain" description="V-type proton ATPase subunit S1 luminal" evidence="8">
    <location>
        <begin position="93"/>
        <end position="235"/>
    </location>
</feature>
<protein>
    <submittedName>
        <fullName evidence="11">V-type proton ATPase subunit S1-like protein isoform X1</fullName>
    </submittedName>
</protein>
<proteinExistence type="inferred from homology"/>
<dbReference type="InParanoid" id="A0A6P6D9J0"/>
<evidence type="ECO:0000256" key="2">
    <source>
        <dbReference type="ARBA" id="ARBA00009037"/>
    </source>
</evidence>
<gene>
    <name evidence="11" type="primary">Atp6ap1l</name>
</gene>
<dbReference type="GO" id="GO:0033176">
    <property type="term" value="C:proton-transporting V-type ATPase complex"/>
    <property type="evidence" value="ECO:0007669"/>
    <property type="project" value="TreeGrafter"/>
</dbReference>
<dbReference type="InterPro" id="IPR046756">
    <property type="entry name" value="VAS1/VOA1_TM"/>
</dbReference>
<evidence type="ECO:0000256" key="1">
    <source>
        <dbReference type="ARBA" id="ARBA00004167"/>
    </source>
</evidence>
<dbReference type="Pfam" id="PF20520">
    <property type="entry name" value="Ac45-VOA1_TM"/>
    <property type="match status" value="1"/>
</dbReference>
<keyword evidence="4 6" id="KW-1133">Transmembrane helix</keyword>
<dbReference type="InterPro" id="IPR046755">
    <property type="entry name" value="VAS1_LD"/>
</dbReference>
<evidence type="ECO:0000256" key="4">
    <source>
        <dbReference type="ARBA" id="ARBA00022989"/>
    </source>
</evidence>
<reference evidence="11" key="1">
    <citation type="submission" date="2025-08" db="UniProtKB">
        <authorList>
            <consortium name="RefSeq"/>
        </authorList>
    </citation>
    <scope>IDENTIFICATION</scope>
</reference>
<feature type="signal peptide" evidence="7">
    <location>
        <begin position="1"/>
        <end position="21"/>
    </location>
</feature>
<evidence type="ECO:0000313" key="11">
    <source>
        <dbReference type="RefSeq" id="XP_023556732.1"/>
    </source>
</evidence>
<keyword evidence="7" id="KW-0732">Signal</keyword>
<keyword evidence="5 6" id="KW-0472">Membrane</keyword>
<evidence type="ECO:0000256" key="7">
    <source>
        <dbReference type="SAM" id="SignalP"/>
    </source>
</evidence>
<keyword evidence="3 6" id="KW-0812">Transmembrane</keyword>
<dbReference type="InterPro" id="IPR008388">
    <property type="entry name" value="Ac45_acc_su"/>
</dbReference>
<keyword evidence="10" id="KW-1185">Reference proteome</keyword>
<dbReference type="GO" id="GO:0030641">
    <property type="term" value="P:regulation of cellular pH"/>
    <property type="evidence" value="ECO:0007669"/>
    <property type="project" value="TreeGrafter"/>
</dbReference>
<evidence type="ECO:0000259" key="8">
    <source>
        <dbReference type="Pfam" id="PF05827"/>
    </source>
</evidence>
<evidence type="ECO:0000313" key="10">
    <source>
        <dbReference type="Proteomes" id="UP000515203"/>
    </source>
</evidence>
<dbReference type="CTD" id="92270"/>
<dbReference type="OrthoDB" id="9442153at2759"/>
<dbReference type="GeneID" id="101580145"/>
<name>A0A6P6D9J0_OCTDE</name>
<evidence type="ECO:0000259" key="9">
    <source>
        <dbReference type="Pfam" id="PF20520"/>
    </source>
</evidence>
<dbReference type="PANTHER" id="PTHR12471:SF3">
    <property type="entry name" value="ATPASE, H+ TRANSPORTING, LYSOSOMAL ACCESSORY PROTEIN 1-LIKE"/>
    <property type="match status" value="1"/>
</dbReference>
<dbReference type="GO" id="GO:0001671">
    <property type="term" value="F:ATPase activator activity"/>
    <property type="evidence" value="ECO:0007669"/>
    <property type="project" value="TreeGrafter"/>
</dbReference>
<comment type="subcellular location">
    <subcellularLocation>
        <location evidence="1">Membrane</location>
        <topology evidence="1">Single-pass membrane protein</topology>
    </subcellularLocation>
</comment>
<organism evidence="10 11">
    <name type="scientific">Octodon degus</name>
    <name type="common">Degu</name>
    <name type="synonym">Sciurus degus</name>
    <dbReference type="NCBI Taxonomy" id="10160"/>
    <lineage>
        <taxon>Eukaryota</taxon>
        <taxon>Metazoa</taxon>
        <taxon>Chordata</taxon>
        <taxon>Craniata</taxon>
        <taxon>Vertebrata</taxon>
        <taxon>Euteleostomi</taxon>
        <taxon>Mammalia</taxon>
        <taxon>Eutheria</taxon>
        <taxon>Euarchontoglires</taxon>
        <taxon>Glires</taxon>
        <taxon>Rodentia</taxon>
        <taxon>Hystricomorpha</taxon>
        <taxon>Octodontidae</taxon>
        <taxon>Octodon</taxon>
    </lineage>
</organism>
<dbReference type="RefSeq" id="XP_023556732.1">
    <property type="nucleotide sequence ID" value="XM_023700964.1"/>
</dbReference>
<evidence type="ECO:0000256" key="5">
    <source>
        <dbReference type="ARBA" id="ARBA00023136"/>
    </source>
</evidence>
<evidence type="ECO:0000256" key="3">
    <source>
        <dbReference type="ARBA" id="ARBA00022692"/>
    </source>
</evidence>
<evidence type="ECO:0000256" key="6">
    <source>
        <dbReference type="SAM" id="Phobius"/>
    </source>
</evidence>